<evidence type="ECO:0000259" key="1">
    <source>
        <dbReference type="Pfam" id="PF19065"/>
    </source>
</evidence>
<accession>A0A6C0K6N4</accession>
<dbReference type="InterPro" id="IPR043916">
    <property type="entry name" value="P8_CR"/>
</dbReference>
<evidence type="ECO:0000313" key="2">
    <source>
        <dbReference type="EMBL" id="QHU13093.1"/>
    </source>
</evidence>
<reference evidence="2" key="1">
    <citation type="journal article" date="2020" name="Nature">
        <title>Giant virus diversity and host interactions through global metagenomics.</title>
        <authorList>
            <person name="Schulz F."/>
            <person name="Roux S."/>
            <person name="Paez-Espino D."/>
            <person name="Jungbluth S."/>
            <person name="Walsh D.A."/>
            <person name="Denef V.J."/>
            <person name="McMahon K.D."/>
            <person name="Konstantinidis K.T."/>
            <person name="Eloe-Fadrosh E.A."/>
            <person name="Kyrpides N.C."/>
            <person name="Woyke T."/>
        </authorList>
    </citation>
    <scope>NUCLEOTIDE SEQUENCE</scope>
    <source>
        <strain evidence="2">GVMAG-S-1101176-114</strain>
    </source>
</reference>
<proteinExistence type="predicted"/>
<dbReference type="EMBL" id="MN740813">
    <property type="protein sequence ID" value="QHU13093.1"/>
    <property type="molecule type" value="Genomic_DNA"/>
</dbReference>
<name>A0A6C0K6N4_9ZZZZ</name>
<protein>
    <recommendedName>
        <fullName evidence="1">Minor capsid protein P8 central region domain-containing protein</fullName>
    </recommendedName>
</protein>
<organism evidence="2">
    <name type="scientific">viral metagenome</name>
    <dbReference type="NCBI Taxonomy" id="1070528"/>
    <lineage>
        <taxon>unclassified sequences</taxon>
        <taxon>metagenomes</taxon>
        <taxon>organismal metagenomes</taxon>
    </lineage>
</organism>
<dbReference type="AlphaFoldDB" id="A0A6C0K6N4"/>
<sequence length="201" mass="23041">MSRSSGLGELYPHANGDLAEYYVRTAVPNAPKHTGFVPNLADPETSSTQAFRMFNTHQEGSHLCYGSTFNQQATVRIHAPTALNQAFFSEENIELLQQEIRYRVWVKSENKHIIDRQRADELKTIMRSYYLQYSENNPGNEANELEMLNERVLTYCVNDILGSINTFLYHRKETLDFPAPISNPINPDVRGTKTAEFKAFF</sequence>
<dbReference type="Pfam" id="PF19065">
    <property type="entry name" value="P8_CR"/>
    <property type="match status" value="1"/>
</dbReference>
<feature type="domain" description="Minor capsid protein P8 central region" evidence="1">
    <location>
        <begin position="79"/>
        <end position="194"/>
    </location>
</feature>